<reference evidence="2 3" key="1">
    <citation type="submission" date="2019-05" db="EMBL/GenBank/DDBJ databases">
        <title>Mikania micrantha, genome provides insights into the molecular mechanism of rapid growth.</title>
        <authorList>
            <person name="Liu B."/>
        </authorList>
    </citation>
    <scope>NUCLEOTIDE SEQUENCE [LARGE SCALE GENOMIC DNA]</scope>
    <source>
        <strain evidence="2">NLD-2019</strain>
        <tissue evidence="2">Leaf</tissue>
    </source>
</reference>
<keyword evidence="3" id="KW-1185">Reference proteome</keyword>
<name>A0A5N6P6J4_9ASTR</name>
<evidence type="ECO:0000313" key="2">
    <source>
        <dbReference type="EMBL" id="KAD5961311.1"/>
    </source>
</evidence>
<organism evidence="2 3">
    <name type="scientific">Mikania micrantha</name>
    <name type="common">bitter vine</name>
    <dbReference type="NCBI Taxonomy" id="192012"/>
    <lineage>
        <taxon>Eukaryota</taxon>
        <taxon>Viridiplantae</taxon>
        <taxon>Streptophyta</taxon>
        <taxon>Embryophyta</taxon>
        <taxon>Tracheophyta</taxon>
        <taxon>Spermatophyta</taxon>
        <taxon>Magnoliopsida</taxon>
        <taxon>eudicotyledons</taxon>
        <taxon>Gunneridae</taxon>
        <taxon>Pentapetalae</taxon>
        <taxon>asterids</taxon>
        <taxon>campanulids</taxon>
        <taxon>Asterales</taxon>
        <taxon>Asteraceae</taxon>
        <taxon>Asteroideae</taxon>
        <taxon>Heliantheae alliance</taxon>
        <taxon>Eupatorieae</taxon>
        <taxon>Mikania</taxon>
    </lineage>
</organism>
<feature type="region of interest" description="Disordered" evidence="1">
    <location>
        <begin position="1"/>
        <end position="121"/>
    </location>
</feature>
<sequence>MDVDPPVPPYSAPKKVSKSTRKPKFTPKPPVKRNPAPVLTKSDGSDADSESEQELLSEVIGRLRPRPRVSKVEKKSSNNATASQGGGPSRDLDIPKKEKDANSKNSLILKETSAKSDMLSSSTATKIEYTDQMLVDDEFGTSSNSENEYKEPWDPYSYHPISLPLRPPMSGNPEVLNAEEFGKEDEYNETKINSALDLGLLEPGDDDKKHIIFFQFPQQLPLDRAPVSLKGKEKARSSSSLAEDASNKWLGLKDLPNGHMGKLLVYKSGAIKLKLGDNLFNVSSGTCSGSDRSVAMMNTKSKDCCVLGNVDKRAIVTPDLNSILDNIN</sequence>
<dbReference type="AlphaFoldDB" id="A0A5N6P6J4"/>
<feature type="compositionally biased region" description="Basic and acidic residues" evidence="1">
    <location>
        <begin position="90"/>
        <end position="102"/>
    </location>
</feature>
<evidence type="ECO:0000313" key="3">
    <source>
        <dbReference type="Proteomes" id="UP000326396"/>
    </source>
</evidence>
<dbReference type="InterPro" id="IPR007811">
    <property type="entry name" value="RPC4"/>
</dbReference>
<feature type="compositionally biased region" description="Pro residues" evidence="1">
    <location>
        <begin position="1"/>
        <end position="11"/>
    </location>
</feature>
<proteinExistence type="predicted"/>
<evidence type="ECO:0000256" key="1">
    <source>
        <dbReference type="SAM" id="MobiDB-lite"/>
    </source>
</evidence>
<accession>A0A5N6P6J4</accession>
<dbReference type="GO" id="GO:0003677">
    <property type="term" value="F:DNA binding"/>
    <property type="evidence" value="ECO:0007669"/>
    <property type="project" value="InterPro"/>
</dbReference>
<evidence type="ECO:0008006" key="4">
    <source>
        <dbReference type="Google" id="ProtNLM"/>
    </source>
</evidence>
<gene>
    <name evidence="2" type="ORF">E3N88_12784</name>
</gene>
<dbReference type="GO" id="GO:0005666">
    <property type="term" value="C:RNA polymerase III complex"/>
    <property type="evidence" value="ECO:0007669"/>
    <property type="project" value="InterPro"/>
</dbReference>
<comment type="caution">
    <text evidence="2">The sequence shown here is derived from an EMBL/GenBank/DDBJ whole genome shotgun (WGS) entry which is preliminary data.</text>
</comment>
<feature type="compositionally biased region" description="Acidic residues" evidence="1">
    <location>
        <begin position="45"/>
        <end position="55"/>
    </location>
</feature>
<dbReference type="Proteomes" id="UP000326396">
    <property type="component" value="Linkage Group LG14"/>
</dbReference>
<dbReference type="Pfam" id="PF05132">
    <property type="entry name" value="RNA_pol_Rpc4"/>
    <property type="match status" value="1"/>
</dbReference>
<dbReference type="OrthoDB" id="5836119at2759"/>
<dbReference type="GO" id="GO:0042797">
    <property type="term" value="P:tRNA transcription by RNA polymerase III"/>
    <property type="evidence" value="ECO:0007669"/>
    <property type="project" value="TreeGrafter"/>
</dbReference>
<protein>
    <recommendedName>
        <fullName evidence="4">DNA-directed RNA polymerase III subunit RPC4</fullName>
    </recommendedName>
</protein>
<dbReference type="EMBL" id="SZYD01000006">
    <property type="protein sequence ID" value="KAD5961311.1"/>
    <property type="molecule type" value="Genomic_DNA"/>
</dbReference>
<feature type="compositionally biased region" description="Basic residues" evidence="1">
    <location>
        <begin position="15"/>
        <end position="25"/>
    </location>
</feature>
<dbReference type="PANTHER" id="PTHR13408">
    <property type="entry name" value="DNA-DIRECTED RNA POLYMERASE III"/>
    <property type="match status" value="1"/>
</dbReference>
<dbReference type="PANTHER" id="PTHR13408:SF11">
    <property type="entry name" value="DNA-DIRECTED RNA POLYMERASE III SUBUNIT RPC4"/>
    <property type="match status" value="1"/>
</dbReference>